<dbReference type="AlphaFoldDB" id="E8Z714"/>
<reference evidence="2" key="2">
    <citation type="book" date="2010" name="PROCEEDINGS OF 13TH INTERNATIONAL CONFERENCE ON HARMFUL ALGAE" publisher="International Society For The Study of Harmful Algae" city="Hong Kong, China">
        <title>Dinoflagellate meta-transcriptomics enabled by spliced leader.</title>
        <editorList>
            <person name="Unknown A."/>
        </editorList>
        <authorList>
            <person name="Lin S."/>
            <person name="Zhang H."/>
        </authorList>
    </citation>
    <scope>NUCLEOTIDE SEQUENCE</scope>
    <source>
        <strain evidence="2">CCMP1975</strain>
    </source>
</reference>
<evidence type="ECO:0000256" key="1">
    <source>
        <dbReference type="SAM" id="MobiDB-lite"/>
    </source>
</evidence>
<dbReference type="EMBL" id="FJ600231">
    <property type="protein sequence ID" value="ACU45244.1"/>
    <property type="molecule type" value="mRNA"/>
</dbReference>
<protein>
    <recommendedName>
        <fullName evidence="3">Uracil-DNA glycosylase-like domain-containing protein</fullName>
    </recommendedName>
</protein>
<organism evidence="2">
    <name type="scientific">Karlodinium veneficum</name>
    <name type="common">Dinoflagellate</name>
    <name type="synonym">Karlodinium micrum</name>
    <dbReference type="NCBI Taxonomy" id="407301"/>
    <lineage>
        <taxon>Eukaryota</taxon>
        <taxon>Sar</taxon>
        <taxon>Alveolata</taxon>
        <taxon>Dinophyceae</taxon>
        <taxon>Gymnodiniales</taxon>
        <taxon>Kareniaceae</taxon>
        <taxon>Karlodinium</taxon>
    </lineage>
</organism>
<evidence type="ECO:0008006" key="3">
    <source>
        <dbReference type="Google" id="ProtNLM"/>
    </source>
</evidence>
<evidence type="ECO:0000313" key="2">
    <source>
        <dbReference type="EMBL" id="ACU45244.1"/>
    </source>
</evidence>
<sequence>RLRRGLIVGQSPPRPLEQLPPAYQAFQGPPEQRLTKLAGFETPKDLWAVFDRLDLIGWCPEPKPRADKHDVKKGYTKHNWDGHRFPLRFARLAASRLLNFGRDGTSLQEYAIVVLCGRNVAAAFGLKLRPFVPWAEERDGVRYLVMPHPSGVSHLWNDAVCRHRAIAAFRAALEVAGLQPPTAAPSPPLALPQNLPATEKLRRKRRRKCDEGSGAADPQAKVPS</sequence>
<proteinExistence type="evidence at transcript level"/>
<reference evidence="2" key="1">
    <citation type="submission" date="2008-12" db="EMBL/GenBank/DDBJ databases">
        <authorList>
            <person name="Zhang H."/>
            <person name="Lin S."/>
        </authorList>
    </citation>
    <scope>NUCLEOTIDE SEQUENCE</scope>
    <source>
        <strain evidence="2">CCMP1975</strain>
    </source>
</reference>
<name>E8Z714_KARVE</name>
<feature type="region of interest" description="Disordered" evidence="1">
    <location>
        <begin position="183"/>
        <end position="224"/>
    </location>
</feature>
<accession>E8Z714</accession>
<feature type="non-terminal residue" evidence="2">
    <location>
        <position position="1"/>
    </location>
</feature>